<proteinExistence type="predicted"/>
<dbReference type="InterPro" id="IPR015424">
    <property type="entry name" value="PyrdxlP-dep_Trfase"/>
</dbReference>
<dbReference type="Proteomes" id="UP000224634">
    <property type="component" value="Unassembled WGS sequence"/>
</dbReference>
<evidence type="ECO:0000256" key="1">
    <source>
        <dbReference type="SAM" id="MobiDB-lite"/>
    </source>
</evidence>
<dbReference type="STRING" id="1447883.A0A2B7YQU0"/>
<feature type="domain" description="Aminotransferase class V" evidence="2">
    <location>
        <begin position="68"/>
        <end position="439"/>
    </location>
</feature>
<evidence type="ECO:0000313" key="4">
    <source>
        <dbReference type="Proteomes" id="UP000224634"/>
    </source>
</evidence>
<feature type="region of interest" description="Disordered" evidence="1">
    <location>
        <begin position="1"/>
        <end position="28"/>
    </location>
</feature>
<reference evidence="3 4" key="1">
    <citation type="submission" date="2017-10" db="EMBL/GenBank/DDBJ databases">
        <title>Comparative genomics in systemic dimorphic fungi from Ajellomycetaceae.</title>
        <authorList>
            <person name="Munoz J.F."/>
            <person name="Mcewen J.G."/>
            <person name="Clay O.K."/>
            <person name="Cuomo C.A."/>
        </authorList>
    </citation>
    <scope>NUCLEOTIDE SEQUENCE [LARGE SCALE GENOMIC DNA]</scope>
    <source>
        <strain evidence="3 4">UAMH7299</strain>
    </source>
</reference>
<organism evidence="3 4">
    <name type="scientific">Polytolypa hystricis (strain UAMH7299)</name>
    <dbReference type="NCBI Taxonomy" id="1447883"/>
    <lineage>
        <taxon>Eukaryota</taxon>
        <taxon>Fungi</taxon>
        <taxon>Dikarya</taxon>
        <taxon>Ascomycota</taxon>
        <taxon>Pezizomycotina</taxon>
        <taxon>Eurotiomycetes</taxon>
        <taxon>Eurotiomycetidae</taxon>
        <taxon>Onygenales</taxon>
        <taxon>Onygenales incertae sedis</taxon>
        <taxon>Polytolypa</taxon>
    </lineage>
</organism>
<keyword evidence="4" id="KW-1185">Reference proteome</keyword>
<accession>A0A2B7YQU0</accession>
<dbReference type="PANTHER" id="PTHR14237:SF19">
    <property type="entry name" value="MITOCHONDRIAL AMIDOXIME REDUCING COMPONENT 1"/>
    <property type="match status" value="1"/>
</dbReference>
<dbReference type="SUPFAM" id="SSF53383">
    <property type="entry name" value="PLP-dependent transferases"/>
    <property type="match status" value="1"/>
</dbReference>
<dbReference type="EMBL" id="PDNA01000021">
    <property type="protein sequence ID" value="PGH23685.1"/>
    <property type="molecule type" value="Genomic_DNA"/>
</dbReference>
<evidence type="ECO:0000259" key="2">
    <source>
        <dbReference type="Pfam" id="PF00266"/>
    </source>
</evidence>
<name>A0A2B7YQU0_POLH7</name>
<dbReference type="Gene3D" id="3.90.1150.10">
    <property type="entry name" value="Aspartate Aminotransferase, domain 1"/>
    <property type="match status" value="1"/>
</dbReference>
<protein>
    <recommendedName>
        <fullName evidence="2">Aminotransferase class V domain-containing protein</fullName>
    </recommendedName>
</protein>
<sequence>MGSSLSCVNAPHESEYEEEPWGKPKKRGDTLREAERLFRKANPDYNTTEQLDHLRAVDYPTLDKDGHVYLDYTGSGLYAESQLRKHSELLRRNVFGNPHSLNPTSSAITALGEEARNMVLRFFKASPDEYDVIFTPNASHALKLVAESYPFTSNSEVLLLSDNHNSVHGIREFARVKGAAISYVPVLMPDLRADEVMISMALNKKPSERNDAFRLFAYPAQSNFTGVQHPLEWIAKAQSQGWHVLLDAAAFVPTNQLDLSRWHPDFVPVSFYKMFGYPTGAGCLIVRKAALSLMNRPWFAGGTVWGASVVADDHVLLEGHEAFEDGTINFLNLPAVHIGLNHLKSIGMETIHERVSCLTDWLLKTLFSLHHANGNPLLIIYGPPDIRQRGGTISFNFLTPKGNVVDERIVETRASAIRISLRTGCFCNSGPAEAAWNLSKEALHRAFNAKNAEKEYGREIMKEDFIKEIGMPSGGAVRISVGLMSNFVDAYRFVEFARTFLDNFPSHDGLMPRQGC</sequence>
<evidence type="ECO:0000313" key="3">
    <source>
        <dbReference type="EMBL" id="PGH23685.1"/>
    </source>
</evidence>
<gene>
    <name evidence="3" type="ORF">AJ80_02291</name>
</gene>
<dbReference type="InterPro" id="IPR015421">
    <property type="entry name" value="PyrdxlP-dep_Trfase_major"/>
</dbReference>
<dbReference type="Gene3D" id="3.40.640.10">
    <property type="entry name" value="Type I PLP-dependent aspartate aminotransferase-like (Major domain)"/>
    <property type="match status" value="1"/>
</dbReference>
<dbReference type="AlphaFoldDB" id="A0A2B7YQU0"/>
<dbReference type="Pfam" id="PF00266">
    <property type="entry name" value="Aminotran_5"/>
    <property type="match status" value="1"/>
</dbReference>
<dbReference type="OrthoDB" id="10264306at2759"/>
<comment type="caution">
    <text evidence="3">The sequence shown here is derived from an EMBL/GenBank/DDBJ whole genome shotgun (WGS) entry which is preliminary data.</text>
</comment>
<dbReference type="InterPro" id="IPR015422">
    <property type="entry name" value="PyrdxlP-dep_Trfase_small"/>
</dbReference>
<dbReference type="InterPro" id="IPR000192">
    <property type="entry name" value="Aminotrans_V_dom"/>
</dbReference>
<dbReference type="PANTHER" id="PTHR14237">
    <property type="entry name" value="MOLYBDOPTERIN COFACTOR SULFURASE MOSC"/>
    <property type="match status" value="1"/>
</dbReference>